<protein>
    <submittedName>
        <fullName evidence="1">Uncharacterized protein</fullName>
    </submittedName>
</protein>
<proteinExistence type="predicted"/>
<evidence type="ECO:0000313" key="2">
    <source>
        <dbReference type="Proteomes" id="UP001569963"/>
    </source>
</evidence>
<evidence type="ECO:0000313" key="1">
    <source>
        <dbReference type="EMBL" id="MFA1541418.1"/>
    </source>
</evidence>
<comment type="caution">
    <text evidence="1">The sequence shown here is derived from an EMBL/GenBank/DDBJ whole genome shotgun (WGS) entry which is preliminary data.</text>
</comment>
<organism evidence="1 2">
    <name type="scientific">Actinomadura monticuli</name>
    <dbReference type="NCBI Taxonomy" id="3097367"/>
    <lineage>
        <taxon>Bacteria</taxon>
        <taxon>Bacillati</taxon>
        <taxon>Actinomycetota</taxon>
        <taxon>Actinomycetes</taxon>
        <taxon>Streptosporangiales</taxon>
        <taxon>Thermomonosporaceae</taxon>
        <taxon>Actinomadura</taxon>
    </lineage>
</organism>
<reference evidence="1 2" key="1">
    <citation type="submission" date="2023-11" db="EMBL/GenBank/DDBJ databases">
        <title>Actinomadura monticuli sp. nov., isolated from volcanic ash.</title>
        <authorList>
            <person name="Lee S.D."/>
            <person name="Yang H."/>
            <person name="Kim I.S."/>
        </authorList>
    </citation>
    <scope>NUCLEOTIDE SEQUENCE [LARGE SCALE GENOMIC DNA]</scope>
    <source>
        <strain evidence="1 2">DLS-62</strain>
    </source>
</reference>
<accession>A0ABV4QE81</accession>
<keyword evidence="2" id="KW-1185">Reference proteome</keyword>
<sequence>MSITGHGLMTSWSCNKDTVPKGFNYILQFTGYYASTCPDGSRRWEDFRAGVLCARVV</sequence>
<dbReference type="RefSeq" id="WP_371951576.1">
    <property type="nucleotide sequence ID" value="NZ_JAXCEI010000009.1"/>
</dbReference>
<name>A0ABV4QE81_9ACTN</name>
<dbReference type="EMBL" id="JAXCEI010000009">
    <property type="protein sequence ID" value="MFA1541418.1"/>
    <property type="molecule type" value="Genomic_DNA"/>
</dbReference>
<dbReference type="Proteomes" id="UP001569963">
    <property type="component" value="Unassembled WGS sequence"/>
</dbReference>
<gene>
    <name evidence="1" type="ORF">SM611_21030</name>
</gene>